<feature type="binding site" evidence="6">
    <location>
        <position position="269"/>
    </location>
    <ligand>
        <name>a divalent metal cation</name>
        <dbReference type="ChEBI" id="CHEBI:60240"/>
        <label>2</label>
        <note>catalytic</note>
    </ligand>
</feature>
<comment type="function">
    <text evidence="1 6">Removes the N-terminal methionine from nascent proteins. The N-terminal methionine is often cleaved when the second residue in the primary sequence is small and uncharged (Met-Ala-, Cys, Gly, Pro, Ser, Thr, or Val). Requires deformylation of the N(alpha)-formylated initiator methionine before it can be hydrolyzed.</text>
</comment>
<dbReference type="GO" id="GO:0046872">
    <property type="term" value="F:metal ion binding"/>
    <property type="evidence" value="ECO:0007669"/>
    <property type="project" value="UniProtKB-UniRule"/>
</dbReference>
<keyword evidence="4 6" id="KW-0479">Metal-binding</keyword>
<evidence type="ECO:0000313" key="10">
    <source>
        <dbReference type="Proteomes" id="UP000318667"/>
    </source>
</evidence>
<keyword evidence="10" id="KW-1185">Reference proteome</keyword>
<comment type="catalytic activity">
    <reaction evidence="6 7">
        <text>Release of N-terminal amino acids, preferentially methionine, from peptides and arylamides.</text>
        <dbReference type="EC" id="3.4.11.18"/>
    </reaction>
</comment>
<dbReference type="GO" id="GO:0006508">
    <property type="term" value="P:proteolysis"/>
    <property type="evidence" value="ECO:0007669"/>
    <property type="project" value="UniProtKB-KW"/>
</dbReference>
<dbReference type="AlphaFoldDB" id="A0A562JXF6"/>
<evidence type="ECO:0000313" key="9">
    <source>
        <dbReference type="EMBL" id="TWH87655.1"/>
    </source>
</evidence>
<dbReference type="Gene3D" id="3.90.230.10">
    <property type="entry name" value="Creatinase/methionine aminopeptidase superfamily"/>
    <property type="match status" value="1"/>
</dbReference>
<keyword evidence="2 6" id="KW-0031">Aminopeptidase</keyword>
<evidence type="ECO:0000256" key="4">
    <source>
        <dbReference type="ARBA" id="ARBA00022723"/>
    </source>
</evidence>
<dbReference type="HAMAP" id="MF_01974">
    <property type="entry name" value="MetAP_1"/>
    <property type="match status" value="1"/>
</dbReference>
<reference evidence="9 10" key="1">
    <citation type="journal article" date="2015" name="Stand. Genomic Sci.">
        <title>Genomic Encyclopedia of Bacterial and Archaeal Type Strains, Phase III: the genomes of soil and plant-associated and newly described type strains.</title>
        <authorList>
            <person name="Whitman W.B."/>
            <person name="Woyke T."/>
            <person name="Klenk H.P."/>
            <person name="Zhou Y."/>
            <person name="Lilburn T.G."/>
            <person name="Beck B.J."/>
            <person name="De Vos P."/>
            <person name="Vandamme P."/>
            <person name="Eisen J.A."/>
            <person name="Garrity G."/>
            <person name="Hugenholtz P."/>
            <person name="Kyrpides N.C."/>
        </authorList>
    </citation>
    <scope>NUCLEOTIDE SEQUENCE [LARGE SCALE GENOMIC DNA]</scope>
    <source>
        <strain evidence="9 10">CGMCC 1.10115</strain>
    </source>
</reference>
<comment type="similarity">
    <text evidence="6">Belongs to the peptidase M24A family. Methionine aminopeptidase type 1 subfamily.</text>
</comment>
<feature type="binding site" evidence="6">
    <location>
        <position position="114"/>
    </location>
    <ligand>
        <name>substrate</name>
    </ligand>
</feature>
<accession>A0A562JXF6</accession>
<organism evidence="9 10">
    <name type="scientific">Cytobacillus oceanisediminis</name>
    <dbReference type="NCBI Taxonomy" id="665099"/>
    <lineage>
        <taxon>Bacteria</taxon>
        <taxon>Bacillati</taxon>
        <taxon>Bacillota</taxon>
        <taxon>Bacilli</taxon>
        <taxon>Bacillales</taxon>
        <taxon>Bacillaceae</taxon>
        <taxon>Cytobacillus</taxon>
    </lineage>
</organism>
<dbReference type="PANTHER" id="PTHR43330">
    <property type="entry name" value="METHIONINE AMINOPEPTIDASE"/>
    <property type="match status" value="1"/>
</dbReference>
<evidence type="ECO:0000256" key="5">
    <source>
        <dbReference type="ARBA" id="ARBA00022801"/>
    </source>
</evidence>
<evidence type="ECO:0000256" key="6">
    <source>
        <dbReference type="HAMAP-Rule" id="MF_01974"/>
    </source>
</evidence>
<dbReference type="CDD" id="cd01086">
    <property type="entry name" value="MetAP1"/>
    <property type="match status" value="1"/>
</dbReference>
<comment type="subunit">
    <text evidence="6">Monomer.</text>
</comment>
<feature type="binding site" evidence="6">
    <location>
        <position position="238"/>
    </location>
    <ligand>
        <name>a divalent metal cation</name>
        <dbReference type="ChEBI" id="CHEBI:60240"/>
        <label>2</label>
        <note>catalytic</note>
    </ligand>
</feature>
<dbReference type="InterPro" id="IPR002467">
    <property type="entry name" value="Pept_M24A_MAP1"/>
</dbReference>
<keyword evidence="5 6" id="KW-0378">Hydrolase</keyword>
<proteinExistence type="inferred from homology"/>
<dbReference type="GO" id="GO:0070006">
    <property type="term" value="F:metalloaminopeptidase activity"/>
    <property type="evidence" value="ECO:0007669"/>
    <property type="project" value="UniProtKB-UniRule"/>
</dbReference>
<feature type="binding site" evidence="6">
    <location>
        <position position="204"/>
    </location>
    <ligand>
        <name>a divalent metal cation</name>
        <dbReference type="ChEBI" id="CHEBI:60240"/>
        <label>2</label>
        <note>catalytic</note>
    </ligand>
</feature>
<feature type="domain" description="Peptidase M24" evidence="8">
    <location>
        <begin position="49"/>
        <end position="276"/>
    </location>
</feature>
<feature type="binding site" evidence="6">
    <location>
        <position position="142"/>
    </location>
    <ligand>
        <name>a divalent metal cation</name>
        <dbReference type="ChEBI" id="CHEBI:60240"/>
        <label>1</label>
    </ligand>
</feature>
<keyword evidence="3 6" id="KW-0645">Protease</keyword>
<dbReference type="InterPro" id="IPR036005">
    <property type="entry name" value="Creatinase/aminopeptidase-like"/>
</dbReference>
<dbReference type="Proteomes" id="UP000318667">
    <property type="component" value="Unassembled WGS sequence"/>
</dbReference>
<dbReference type="NCBIfam" id="TIGR00500">
    <property type="entry name" value="met_pdase_I"/>
    <property type="match status" value="1"/>
</dbReference>
<protein>
    <recommendedName>
        <fullName evidence="6 7">Methionine aminopeptidase</fullName>
        <shortName evidence="6">MAP</shortName>
        <shortName evidence="6">MetAP</shortName>
        <ecNumber evidence="6 7">3.4.11.18</ecNumber>
    </recommendedName>
    <alternativeName>
        <fullName evidence="6">Peptidase M</fullName>
    </alternativeName>
</protein>
<feature type="binding site" evidence="6">
    <location>
        <position position="211"/>
    </location>
    <ligand>
        <name>substrate</name>
    </ligand>
</feature>
<evidence type="ECO:0000256" key="7">
    <source>
        <dbReference type="RuleBase" id="RU003653"/>
    </source>
</evidence>
<comment type="caution">
    <text evidence="9">The sequence shown here is derived from an EMBL/GenBank/DDBJ whole genome shotgun (WGS) entry which is preliminary data.</text>
</comment>
<dbReference type="GO" id="GO:0004239">
    <property type="term" value="F:initiator methionyl aminopeptidase activity"/>
    <property type="evidence" value="ECO:0007669"/>
    <property type="project" value="UniProtKB-UniRule"/>
</dbReference>
<evidence type="ECO:0000259" key="8">
    <source>
        <dbReference type="Pfam" id="PF00557"/>
    </source>
</evidence>
<dbReference type="InterPro" id="IPR001714">
    <property type="entry name" value="Pept_M24_MAP"/>
</dbReference>
<dbReference type="PANTHER" id="PTHR43330:SF13">
    <property type="entry name" value="METHIONINE AMINOPEPTIDASE 2"/>
    <property type="match status" value="1"/>
</dbReference>
<dbReference type="InterPro" id="IPR000994">
    <property type="entry name" value="Pept_M24"/>
</dbReference>
<comment type="cofactor">
    <cofactor evidence="6">
        <name>Co(2+)</name>
        <dbReference type="ChEBI" id="CHEBI:48828"/>
    </cofactor>
    <cofactor evidence="6">
        <name>Zn(2+)</name>
        <dbReference type="ChEBI" id="CHEBI:29105"/>
    </cofactor>
    <cofactor evidence="6">
        <name>Mn(2+)</name>
        <dbReference type="ChEBI" id="CHEBI:29035"/>
    </cofactor>
    <cofactor evidence="6">
        <name>Fe(2+)</name>
        <dbReference type="ChEBI" id="CHEBI:29033"/>
    </cofactor>
    <text evidence="6">Binds 2 divalent metal cations per subunit. Has a high-affinity and a low affinity metal-binding site. The true nature of the physiological cofactor is under debate. The enzyme is active with cobalt, zinc, manganese or divalent iron ions. Most likely, methionine aminopeptidases function as mononuclear Fe(2+)-metalloproteases under physiological conditions, and the catalytically relevant metal-binding site has been assigned to the histidine-containing high-affinity site.</text>
</comment>
<evidence type="ECO:0000256" key="2">
    <source>
        <dbReference type="ARBA" id="ARBA00022438"/>
    </source>
</evidence>
<dbReference type="SUPFAM" id="SSF55920">
    <property type="entry name" value="Creatinase/aminopeptidase"/>
    <property type="match status" value="1"/>
</dbReference>
<name>A0A562JXF6_9BACI</name>
<feature type="binding site" evidence="6">
    <location>
        <position position="131"/>
    </location>
    <ligand>
        <name>a divalent metal cation</name>
        <dbReference type="ChEBI" id="CHEBI:60240"/>
        <label>1</label>
    </ligand>
</feature>
<evidence type="ECO:0000256" key="1">
    <source>
        <dbReference type="ARBA" id="ARBA00002521"/>
    </source>
</evidence>
<dbReference type="EMBL" id="VLKI01000004">
    <property type="protein sequence ID" value="TWH87655.1"/>
    <property type="molecule type" value="Genomic_DNA"/>
</dbReference>
<dbReference type="Pfam" id="PF00557">
    <property type="entry name" value="Peptidase_M24"/>
    <property type="match status" value="1"/>
</dbReference>
<feature type="binding site" evidence="6">
    <location>
        <position position="269"/>
    </location>
    <ligand>
        <name>a divalent metal cation</name>
        <dbReference type="ChEBI" id="CHEBI:60240"/>
        <label>1</label>
    </ligand>
</feature>
<sequence>MIEKSGEFFSKGECEILLSALHLDYNREITTYEKAGLKMIVKNEEELAKLKEIGKIVAEIRDAMIEKTKPGVTTKELDDFAGELFEKHGAISGPKGEYDFPGFTCISVNEEVAHGIPGSRVIKEGDLVNIDVSGSKDGYFADTGLSFVVGEDENLQKLCDTAKEAFEEGLKKIKPGGKLSLIGKTVQKVARNNGYSVIMNLTGHGIGRSLHEKPDHILNYFDPWDKQLLREGMVVAFEPFISSGDEEVREMSDGWTFVTPNKSHVAQCEHTVIVTKEGPIILTR</sequence>
<dbReference type="PRINTS" id="PR00599">
    <property type="entry name" value="MAPEPTIDASE"/>
</dbReference>
<dbReference type="EC" id="3.4.11.18" evidence="6 7"/>
<evidence type="ECO:0000256" key="3">
    <source>
        <dbReference type="ARBA" id="ARBA00022670"/>
    </source>
</evidence>
<gene>
    <name evidence="6" type="primary">map</name>
    <name evidence="9" type="ORF">IQ19_01897</name>
</gene>
<feature type="binding site" evidence="6">
    <location>
        <position position="142"/>
    </location>
    <ligand>
        <name>a divalent metal cation</name>
        <dbReference type="ChEBI" id="CHEBI:60240"/>
        <label>2</label>
        <note>catalytic</note>
    </ligand>
</feature>